<organism evidence="6 7">
    <name type="scientific">Paenibacillus lactis 154</name>
    <dbReference type="NCBI Taxonomy" id="743719"/>
    <lineage>
        <taxon>Bacteria</taxon>
        <taxon>Bacillati</taxon>
        <taxon>Bacillota</taxon>
        <taxon>Bacilli</taxon>
        <taxon>Bacillales</taxon>
        <taxon>Paenibacillaceae</taxon>
        <taxon>Paenibacillus</taxon>
    </lineage>
</organism>
<proteinExistence type="inferred from homology"/>
<dbReference type="EMBL" id="AGIP01000006">
    <property type="protein sequence ID" value="EHB63922.1"/>
    <property type="molecule type" value="Genomic_DNA"/>
</dbReference>
<comment type="similarity">
    <text evidence="1">Belongs to the spermidine/spermine synthase family.</text>
</comment>
<protein>
    <submittedName>
        <fullName evidence="6">Spermine synthase</fullName>
    </submittedName>
</protein>
<dbReference type="PATRIC" id="fig|743719.3.peg.3067"/>
<dbReference type="eggNOG" id="COG0421">
    <property type="taxonomic scope" value="Bacteria"/>
</dbReference>
<dbReference type="SUPFAM" id="SSF53335">
    <property type="entry name" value="S-adenosyl-L-methionine-dependent methyltransferases"/>
    <property type="match status" value="1"/>
</dbReference>
<reference evidence="6 7" key="1">
    <citation type="submission" date="2011-09" db="EMBL/GenBank/DDBJ databases">
        <title>The draft genome of Paenibacillus lactis 154.</title>
        <authorList>
            <consortium name="US DOE Joint Genome Institute (JGI-PGF)"/>
            <person name="Lucas S."/>
            <person name="Han J."/>
            <person name="Lapidus A."/>
            <person name="Cheng J.-F."/>
            <person name="Goodwin L."/>
            <person name="Pitluck S."/>
            <person name="Peters L."/>
            <person name="Land M.L."/>
            <person name="Hauser L."/>
            <person name="Siebers A."/>
            <person name="Thelen M."/>
            <person name="Hugenholtz P."/>
            <person name="Allgaier M."/>
            <person name="Woyke T.J."/>
        </authorList>
    </citation>
    <scope>NUCLEOTIDE SEQUENCE [LARGE SCALE GENOMIC DNA]</scope>
    <source>
        <strain evidence="6 7">154</strain>
    </source>
</reference>
<keyword evidence="2 4" id="KW-0808">Transferase</keyword>
<sequence length="248" mass="28419">MKVRLLLHDTSEVHELKVYDTEELYGVKGRFRVLEFSDDAVQGVLDLNDPERIVFEYPRAIIHLIDANHSDFEDMFLIGHGIGTIARHYANRRITAAEVDKRVAELARTFFGSEAESVRIGDGRELLEREAQDTLDVIIVDAFTKEGTPRHLASAEFFMMAADRLRDQGIMIMNLIGRGTRDPYIRAIHTTLHTVFSYTKAFRLSDRRTDIQNIILIGAARPILYQERHMAGFREATLEQGYVITDRP</sequence>
<dbReference type="AlphaFoldDB" id="G4HGP9"/>
<dbReference type="InterPro" id="IPR030374">
    <property type="entry name" value="PABS"/>
</dbReference>
<dbReference type="GO" id="GO:0016740">
    <property type="term" value="F:transferase activity"/>
    <property type="evidence" value="ECO:0007669"/>
    <property type="project" value="UniProtKB-UniRule"/>
</dbReference>
<dbReference type="NCBIfam" id="NF037959">
    <property type="entry name" value="MFS_SpdSyn"/>
    <property type="match status" value="1"/>
</dbReference>
<dbReference type="STRING" id="743719.PaelaDRAFT_3036"/>
<dbReference type="Pfam" id="PF01564">
    <property type="entry name" value="Spermine_synth"/>
    <property type="match status" value="1"/>
</dbReference>
<evidence type="ECO:0000313" key="6">
    <source>
        <dbReference type="EMBL" id="EHB63922.1"/>
    </source>
</evidence>
<evidence type="ECO:0000256" key="3">
    <source>
        <dbReference type="ARBA" id="ARBA00023115"/>
    </source>
</evidence>
<dbReference type="GO" id="GO:0006596">
    <property type="term" value="P:polyamine biosynthetic process"/>
    <property type="evidence" value="ECO:0007669"/>
    <property type="project" value="UniProtKB-UniRule"/>
</dbReference>
<feature type="active site" description="Proton acceptor" evidence="4">
    <location>
        <position position="141"/>
    </location>
</feature>
<gene>
    <name evidence="6" type="ORF">PaelaDRAFT_3036</name>
</gene>
<evidence type="ECO:0000256" key="4">
    <source>
        <dbReference type="PROSITE-ProRule" id="PRU00354"/>
    </source>
</evidence>
<feature type="domain" description="PABS" evidence="5">
    <location>
        <begin position="1"/>
        <end position="222"/>
    </location>
</feature>
<dbReference type="PANTHER" id="PTHR43317">
    <property type="entry name" value="THERMOSPERMINE SYNTHASE ACAULIS5"/>
    <property type="match status" value="1"/>
</dbReference>
<evidence type="ECO:0000256" key="2">
    <source>
        <dbReference type="ARBA" id="ARBA00022679"/>
    </source>
</evidence>
<evidence type="ECO:0000256" key="1">
    <source>
        <dbReference type="ARBA" id="ARBA00007867"/>
    </source>
</evidence>
<dbReference type="Proteomes" id="UP000003891">
    <property type="component" value="Unassembled WGS sequence"/>
</dbReference>
<keyword evidence="3 4" id="KW-0620">Polyamine biosynthesis</keyword>
<accession>G4HGP9</accession>
<dbReference type="Gene3D" id="3.40.50.150">
    <property type="entry name" value="Vaccinia Virus protein VP39"/>
    <property type="match status" value="1"/>
</dbReference>
<dbReference type="PROSITE" id="PS51006">
    <property type="entry name" value="PABS_2"/>
    <property type="match status" value="1"/>
</dbReference>
<evidence type="ECO:0000259" key="5">
    <source>
        <dbReference type="PROSITE" id="PS51006"/>
    </source>
</evidence>
<dbReference type="InterPro" id="IPR029063">
    <property type="entry name" value="SAM-dependent_MTases_sf"/>
</dbReference>
<evidence type="ECO:0000313" key="7">
    <source>
        <dbReference type="Proteomes" id="UP000003891"/>
    </source>
</evidence>
<dbReference type="PANTHER" id="PTHR43317:SF1">
    <property type="entry name" value="THERMOSPERMINE SYNTHASE ACAULIS5"/>
    <property type="match status" value="1"/>
</dbReference>
<name>G4HGP9_9BACL</name>